<dbReference type="Proteomes" id="UP001174839">
    <property type="component" value="Unassembled WGS sequence"/>
</dbReference>
<dbReference type="EMBL" id="JAUDUY010000001">
    <property type="protein sequence ID" value="MDM9630097.1"/>
    <property type="molecule type" value="Genomic_DNA"/>
</dbReference>
<dbReference type="CDD" id="cd01009">
    <property type="entry name" value="PBP2_YfhD_N"/>
    <property type="match status" value="1"/>
</dbReference>
<dbReference type="SMART" id="SM00062">
    <property type="entry name" value="PBPb"/>
    <property type="match status" value="1"/>
</dbReference>
<evidence type="ECO:0000256" key="1">
    <source>
        <dbReference type="ARBA" id="ARBA00004339"/>
    </source>
</evidence>
<keyword evidence="3" id="KW-0998">Cell outer membrane</keyword>
<dbReference type="Gene3D" id="1.10.530.10">
    <property type="match status" value="1"/>
</dbReference>
<comment type="subcellular location">
    <subcellularLocation>
        <location evidence="1">Cell outer membrane</location>
        <topology evidence="1">Peripheral membrane protein</topology>
    </subcellularLocation>
</comment>
<dbReference type="PANTHER" id="PTHR37423:SF2">
    <property type="entry name" value="MEMBRANE-BOUND LYTIC MUREIN TRANSGLYCOSYLASE C"/>
    <property type="match status" value="1"/>
</dbReference>
<comment type="similarity">
    <text evidence="2">Belongs to the transglycosylase Slt family.</text>
</comment>
<evidence type="ECO:0000256" key="2">
    <source>
        <dbReference type="ARBA" id="ARBA00007734"/>
    </source>
</evidence>
<keyword evidence="6" id="KW-1185">Reference proteome</keyword>
<dbReference type="InterPro" id="IPR023346">
    <property type="entry name" value="Lysozyme-like_dom_sf"/>
</dbReference>
<accession>A0ABT7WB16</accession>
<gene>
    <name evidence="5" type="ORF">QU605_01350</name>
</gene>
<dbReference type="Pfam" id="PF01464">
    <property type="entry name" value="SLT"/>
    <property type="match status" value="1"/>
</dbReference>
<name>A0ABT7WB16_9FLAO</name>
<dbReference type="CDD" id="cd13403">
    <property type="entry name" value="MLTF-like"/>
    <property type="match status" value="1"/>
</dbReference>
<proteinExistence type="inferred from homology"/>
<protein>
    <submittedName>
        <fullName evidence="5">Transglycosylase SLT domain-containing protein</fullName>
    </submittedName>
</protein>
<dbReference type="RefSeq" id="WP_289723460.1">
    <property type="nucleotide sequence ID" value="NZ_JAUDUY010000001.1"/>
</dbReference>
<evidence type="ECO:0000313" key="5">
    <source>
        <dbReference type="EMBL" id="MDM9630097.1"/>
    </source>
</evidence>
<comment type="caution">
    <text evidence="5">The sequence shown here is derived from an EMBL/GenBank/DDBJ whole genome shotgun (WGS) entry which is preliminary data.</text>
</comment>
<evidence type="ECO:0000313" key="6">
    <source>
        <dbReference type="Proteomes" id="UP001174839"/>
    </source>
</evidence>
<feature type="domain" description="Solute-binding protein family 3/N-terminal" evidence="4">
    <location>
        <begin position="72"/>
        <end position="315"/>
    </location>
</feature>
<dbReference type="PANTHER" id="PTHR37423">
    <property type="entry name" value="SOLUBLE LYTIC MUREIN TRANSGLYCOSYLASE-RELATED"/>
    <property type="match status" value="1"/>
</dbReference>
<dbReference type="InterPro" id="IPR001638">
    <property type="entry name" value="Solute-binding_3/MltF_N"/>
</dbReference>
<organism evidence="5 6">
    <name type="scientific">Robiginitalea aurantiaca</name>
    <dbReference type="NCBI Taxonomy" id="3056915"/>
    <lineage>
        <taxon>Bacteria</taxon>
        <taxon>Pseudomonadati</taxon>
        <taxon>Bacteroidota</taxon>
        <taxon>Flavobacteriia</taxon>
        <taxon>Flavobacteriales</taxon>
        <taxon>Flavobacteriaceae</taxon>
        <taxon>Robiginitalea</taxon>
    </lineage>
</organism>
<dbReference type="SUPFAM" id="SSF53850">
    <property type="entry name" value="Periplasmic binding protein-like II"/>
    <property type="match status" value="1"/>
</dbReference>
<keyword evidence="3" id="KW-0472">Membrane</keyword>
<dbReference type="SUPFAM" id="SSF53955">
    <property type="entry name" value="Lysozyme-like"/>
    <property type="match status" value="1"/>
</dbReference>
<dbReference type="InterPro" id="IPR008258">
    <property type="entry name" value="Transglycosylase_SLT_dom_1"/>
</dbReference>
<reference evidence="5" key="1">
    <citation type="submission" date="2023-06" db="EMBL/GenBank/DDBJ databases">
        <title>Robiginitalea aurantiacus sp. nov. and Algoriphagus sediminis sp. nov., isolated from coastal sediment.</title>
        <authorList>
            <person name="Zhou Z.Y."/>
            <person name="An J."/>
            <person name="Jia Y.W."/>
            <person name="Du Z.J."/>
        </authorList>
    </citation>
    <scope>NUCLEOTIDE SEQUENCE</scope>
    <source>
        <strain evidence="5">M39</strain>
    </source>
</reference>
<sequence>MCKADHNLKYLTLFAVILLSLASCKDKPKQENAPATEVIEALEDPEFNETDEILGLSEQWIGDLDGMIERGQIRALVPYNRSSYFINGTKRGGIIYEALTLFEKNLNEQLGKRPGTPGYVRVIFIPMTRDRILPSLNEGYGDLAAANLVITESRKTEFDFSIPSVDNWRELVVSGPAAGPITNFEDILGDTVYIRRSSSYYEHLKVFNDSLSKAGKPAIHVVPVDEHLEDDDILEMVNAGMIPITISNNFATRLWSQILPDIRVHEDLAIKTEGKIGWAMRSGSPNLKTAVDVFIKQHRQGSLTGNILLKKFLENTNYLKKANAPETVERFAEIRALFIKYGAKFNWDWLLLAAQGYQESQLDNSKRSPAGAVGIMQIKPSTAADPNVGIDNVYDLDNNIHAAAKYLDFIRSRYFDSPEIDPFNAMLLSLAAYNMGPGRMNQIRKKAAQQGLNPNEWFGQVELIAAKEIGRETGQYVSNIYKYYISFRSLQRYGQKTGKTYDARKS</sequence>
<dbReference type="Pfam" id="PF00497">
    <property type="entry name" value="SBP_bac_3"/>
    <property type="match status" value="1"/>
</dbReference>
<dbReference type="PROSITE" id="PS51257">
    <property type="entry name" value="PROKAR_LIPOPROTEIN"/>
    <property type="match status" value="1"/>
</dbReference>
<evidence type="ECO:0000256" key="3">
    <source>
        <dbReference type="ARBA" id="ARBA00023237"/>
    </source>
</evidence>
<dbReference type="Gene3D" id="3.40.190.10">
    <property type="entry name" value="Periplasmic binding protein-like II"/>
    <property type="match status" value="2"/>
</dbReference>
<evidence type="ECO:0000259" key="4">
    <source>
        <dbReference type="SMART" id="SM00062"/>
    </source>
</evidence>